<accession>A0A060TC89</accession>
<evidence type="ECO:0000256" key="5">
    <source>
        <dbReference type="ARBA" id="ARBA00023128"/>
    </source>
</evidence>
<dbReference type="EMBL" id="HG937692">
    <property type="protein sequence ID" value="CDP36816.1"/>
    <property type="molecule type" value="Genomic_DNA"/>
</dbReference>
<proteinExistence type="predicted"/>
<keyword evidence="6 8" id="KW-0472">Membrane</keyword>
<keyword evidence="4 8" id="KW-1133">Transmembrane helix</keyword>
<dbReference type="GO" id="GO:0005743">
    <property type="term" value="C:mitochondrial inner membrane"/>
    <property type="evidence" value="ECO:0007669"/>
    <property type="project" value="UniProtKB-SubCell"/>
</dbReference>
<organism evidence="10">
    <name type="scientific">Blastobotrys adeninivorans</name>
    <name type="common">Yeast</name>
    <name type="synonym">Arxula adeninivorans</name>
    <dbReference type="NCBI Taxonomy" id="409370"/>
    <lineage>
        <taxon>Eukaryota</taxon>
        <taxon>Fungi</taxon>
        <taxon>Dikarya</taxon>
        <taxon>Ascomycota</taxon>
        <taxon>Saccharomycotina</taxon>
        <taxon>Dipodascomycetes</taxon>
        <taxon>Dipodascales</taxon>
        <taxon>Trichomonascaceae</taxon>
        <taxon>Blastobotrys</taxon>
    </lineage>
</organism>
<dbReference type="InterPro" id="IPR033122">
    <property type="entry name" value="LETM1-like_RBD"/>
</dbReference>
<dbReference type="PhylomeDB" id="A0A060TC89"/>
<sequence length="362" mass="41080">MIRLRLAGGLQSSTQGRLFSSSAGNLPVTPKTAGDSWACQWHLQSAKNRTNIPLEAINAPSTLPIDVDTTRNPSVSTFRHYLNLGKGFVRLYKSGIANVWRDRRNRRELMAKYKISNSHALTQYILDRSFAQSIERSKDGDPRPEPAVPKKDHITRSEYQLILRNGPDFLKLPFFAVIFAIFFETTPLLVLLFPRITPSTCVLPYQTKKDIARANSAIKDLEKFRKEEPSLQDLAASVHRLSKDELHALGNVFLYNRLVPAKLVPTSILRNLITRHLDQVCADNILLSRFGSVWTLNDKEVVRACIARAIPTVNKTQTQMRADLLLWMSNYMQGRYDAGFYFHQLSTDAEEAGDMMKMVDSK</sequence>
<evidence type="ECO:0000313" key="10">
    <source>
        <dbReference type="EMBL" id="CDP36816.1"/>
    </source>
</evidence>
<dbReference type="PANTHER" id="PTHR14009:SF1">
    <property type="entry name" value="MITOCHONDRIAL PROTON_CALCIUM EXCHANGER PROTEIN"/>
    <property type="match status" value="1"/>
</dbReference>
<evidence type="ECO:0000256" key="7">
    <source>
        <dbReference type="PROSITE-ProRule" id="PRU01094"/>
    </source>
</evidence>
<keyword evidence="2 8" id="KW-0812">Transmembrane</keyword>
<feature type="transmembrane region" description="Helical" evidence="8">
    <location>
        <begin position="172"/>
        <end position="193"/>
    </location>
</feature>
<evidence type="ECO:0000256" key="8">
    <source>
        <dbReference type="SAM" id="Phobius"/>
    </source>
</evidence>
<evidence type="ECO:0000259" key="9">
    <source>
        <dbReference type="PROSITE" id="PS51758"/>
    </source>
</evidence>
<dbReference type="PROSITE" id="PS51758">
    <property type="entry name" value="LETM1_RBD"/>
    <property type="match status" value="1"/>
</dbReference>
<dbReference type="Pfam" id="PF07766">
    <property type="entry name" value="LETM1_RBD"/>
    <property type="match status" value="1"/>
</dbReference>
<dbReference type="GO" id="GO:0043022">
    <property type="term" value="F:ribosome binding"/>
    <property type="evidence" value="ECO:0007669"/>
    <property type="project" value="InterPro"/>
</dbReference>
<name>A0A060TC89_BLAAD</name>
<comment type="subcellular location">
    <subcellularLocation>
        <location evidence="1">Mitochondrion inner membrane</location>
        <topology evidence="1">Single-pass membrane protein</topology>
    </subcellularLocation>
</comment>
<reference evidence="10" key="2">
    <citation type="submission" date="2014-06" db="EMBL/GenBank/DDBJ databases">
        <title>The complete genome of Blastobotrys (Arxula) adeninivorans LS3 - a yeast of biotechnological interest.</title>
        <authorList>
            <person name="Kunze G."/>
            <person name="Gaillardin C."/>
            <person name="Czernicka M."/>
            <person name="Durrens P."/>
            <person name="Martin T."/>
            <person name="Boer E."/>
            <person name="Gabaldon T."/>
            <person name="Cruz J."/>
            <person name="Talla E."/>
            <person name="Marck C."/>
            <person name="Goffeau A."/>
            <person name="Barbe V."/>
            <person name="Baret P."/>
            <person name="Baronian K."/>
            <person name="Beier S."/>
            <person name="Bleykasten C."/>
            <person name="Bode R."/>
            <person name="Casaregola S."/>
            <person name="Despons L."/>
            <person name="Fairhead C."/>
            <person name="Giersberg M."/>
            <person name="Gierski P."/>
            <person name="Hahnel U."/>
            <person name="Hartmann A."/>
            <person name="Jankowska D."/>
            <person name="Jubin C."/>
            <person name="Jung P."/>
            <person name="Lafontaine I."/>
            <person name="Leh-Louis V."/>
            <person name="Lemaire M."/>
            <person name="Marcet-Houben M."/>
            <person name="Mascher M."/>
            <person name="Morel G."/>
            <person name="Richard G.-F."/>
            <person name="Riechen J."/>
            <person name="Sacerdot C."/>
            <person name="Sarkar A."/>
            <person name="Savel G."/>
            <person name="Schacherer J."/>
            <person name="Sherman D."/>
            <person name="Straub M.-L."/>
            <person name="Stein N."/>
            <person name="Thierry A."/>
            <person name="Trautwein-Schult A."/>
            <person name="Westhof E."/>
            <person name="Worch S."/>
            <person name="Dujon B."/>
            <person name="Souciet J.-L."/>
            <person name="Wincker P."/>
            <person name="Scholz U."/>
            <person name="Neuveglise N."/>
        </authorList>
    </citation>
    <scope>NUCLEOTIDE SEQUENCE</scope>
    <source>
        <strain evidence="10">LS3</strain>
    </source>
</reference>
<evidence type="ECO:0000256" key="2">
    <source>
        <dbReference type="ARBA" id="ARBA00022692"/>
    </source>
</evidence>
<keyword evidence="3" id="KW-0999">Mitochondrion inner membrane</keyword>
<evidence type="ECO:0000256" key="6">
    <source>
        <dbReference type="ARBA" id="ARBA00023136"/>
    </source>
</evidence>
<evidence type="ECO:0000256" key="1">
    <source>
        <dbReference type="ARBA" id="ARBA00004434"/>
    </source>
</evidence>
<dbReference type="InterPro" id="IPR044202">
    <property type="entry name" value="LETM1/MDM38-like"/>
</dbReference>
<evidence type="ECO:0000256" key="4">
    <source>
        <dbReference type="ARBA" id="ARBA00022989"/>
    </source>
</evidence>
<reference evidence="10" key="1">
    <citation type="submission" date="2014-02" db="EMBL/GenBank/DDBJ databases">
        <authorList>
            <person name="Genoscope - CEA"/>
        </authorList>
    </citation>
    <scope>NUCLEOTIDE SEQUENCE</scope>
    <source>
        <strain evidence="10">LS3</strain>
    </source>
</reference>
<protein>
    <submittedName>
        <fullName evidence="10">ARAD1B21648p</fullName>
    </submittedName>
</protein>
<gene>
    <name evidence="10" type="ORF">GNLVRS02_ARAD1B21648g</name>
</gene>
<dbReference type="PANTHER" id="PTHR14009">
    <property type="entry name" value="LEUCINE ZIPPER-EF-HAND CONTAINING TRANSMEMBRANE PROTEIN"/>
    <property type="match status" value="1"/>
</dbReference>
<feature type="domain" description="Letm1 RBD" evidence="9">
    <location>
        <begin position="168"/>
        <end position="362"/>
    </location>
</feature>
<dbReference type="GO" id="GO:0030003">
    <property type="term" value="P:intracellular monoatomic cation homeostasis"/>
    <property type="evidence" value="ECO:0007669"/>
    <property type="project" value="TreeGrafter"/>
</dbReference>
<evidence type="ECO:0000256" key="3">
    <source>
        <dbReference type="ARBA" id="ARBA00022792"/>
    </source>
</evidence>
<keyword evidence="5 7" id="KW-0496">Mitochondrion</keyword>
<dbReference type="AlphaFoldDB" id="A0A060TC89"/>